<protein>
    <submittedName>
        <fullName evidence="2">Efflux RND transporter permease subunit</fullName>
    </submittedName>
</protein>
<keyword evidence="1" id="KW-0812">Transmembrane</keyword>
<dbReference type="Gene3D" id="3.30.70.1430">
    <property type="entry name" value="Multidrug efflux transporter AcrB pore domain"/>
    <property type="match status" value="2"/>
</dbReference>
<evidence type="ECO:0000313" key="2">
    <source>
        <dbReference type="EMBL" id="WGV18142.1"/>
    </source>
</evidence>
<dbReference type="Gene3D" id="3.30.70.1320">
    <property type="entry name" value="Multidrug efflux transporter AcrB pore domain like"/>
    <property type="match status" value="1"/>
</dbReference>
<evidence type="ECO:0000313" key="3">
    <source>
        <dbReference type="Proteomes" id="UP001230978"/>
    </source>
</evidence>
<feature type="transmembrane region" description="Helical" evidence="1">
    <location>
        <begin position="422"/>
        <end position="446"/>
    </location>
</feature>
<gene>
    <name evidence="2" type="ORF">QF092_16245</name>
</gene>
<feature type="transmembrane region" description="Helical" evidence="1">
    <location>
        <begin position="1048"/>
        <end position="1072"/>
    </location>
</feature>
<feature type="transmembrane region" description="Helical" evidence="1">
    <location>
        <begin position="900"/>
        <end position="920"/>
    </location>
</feature>
<feature type="transmembrane region" description="Helical" evidence="1">
    <location>
        <begin position="326"/>
        <end position="347"/>
    </location>
</feature>
<dbReference type="InterPro" id="IPR001036">
    <property type="entry name" value="Acrflvin-R"/>
</dbReference>
<dbReference type="SUPFAM" id="SSF82693">
    <property type="entry name" value="Multidrug efflux transporter AcrB pore domain, PN1, PN2, PC1 and PC2 subdomains"/>
    <property type="match status" value="1"/>
</dbReference>
<evidence type="ECO:0000256" key="1">
    <source>
        <dbReference type="SAM" id="Phobius"/>
    </source>
</evidence>
<dbReference type="Proteomes" id="UP001230978">
    <property type="component" value="Chromosome"/>
</dbReference>
<dbReference type="PANTHER" id="PTHR32063">
    <property type="match status" value="1"/>
</dbReference>
<name>A0ABY8QBU4_9RHOB</name>
<organism evidence="2 3">
    <name type="scientific">Fuscovulum ytuae</name>
    <dbReference type="NCBI Taxonomy" id="3042299"/>
    <lineage>
        <taxon>Bacteria</taxon>
        <taxon>Pseudomonadati</taxon>
        <taxon>Pseudomonadota</taxon>
        <taxon>Alphaproteobacteria</taxon>
        <taxon>Rhodobacterales</taxon>
        <taxon>Paracoccaceae</taxon>
        <taxon>Fuscovulum</taxon>
    </lineage>
</organism>
<dbReference type="Pfam" id="PF00873">
    <property type="entry name" value="ACR_tran"/>
    <property type="match status" value="1"/>
</dbReference>
<keyword evidence="1" id="KW-0472">Membrane</keyword>
<feature type="transmembrane region" description="Helical" evidence="1">
    <location>
        <begin position="15"/>
        <end position="34"/>
    </location>
</feature>
<dbReference type="SUPFAM" id="SSF82714">
    <property type="entry name" value="Multidrug efflux transporter AcrB TolC docking domain, DN and DC subdomains"/>
    <property type="match status" value="1"/>
</dbReference>
<feature type="transmembrane region" description="Helical" evidence="1">
    <location>
        <begin position="971"/>
        <end position="990"/>
    </location>
</feature>
<reference evidence="2 3" key="1">
    <citation type="submission" date="2023-04" db="EMBL/GenBank/DDBJ databases">
        <title>YMD61, complete Genome.</title>
        <authorList>
            <person name="Zhang J."/>
        </authorList>
    </citation>
    <scope>NUCLEOTIDE SEQUENCE [LARGE SCALE GENOMIC DNA]</scope>
    <source>
        <strain evidence="2 3">YMD61</strain>
    </source>
</reference>
<proteinExistence type="predicted"/>
<feature type="transmembrane region" description="Helical" evidence="1">
    <location>
        <begin position="1092"/>
        <end position="1115"/>
    </location>
</feature>
<dbReference type="PRINTS" id="PR00702">
    <property type="entry name" value="ACRIFLAVINRP"/>
</dbReference>
<accession>A0ABY8QBU4</accession>
<feature type="transmembrane region" description="Helical" evidence="1">
    <location>
        <begin position="1002"/>
        <end position="1027"/>
    </location>
</feature>
<dbReference type="EMBL" id="CP124535">
    <property type="protein sequence ID" value="WGV18142.1"/>
    <property type="molecule type" value="Genomic_DNA"/>
</dbReference>
<dbReference type="Gene3D" id="3.30.70.1440">
    <property type="entry name" value="Multidrug efflux transporter AcrB pore domain"/>
    <property type="match status" value="1"/>
</dbReference>
<dbReference type="InterPro" id="IPR027463">
    <property type="entry name" value="AcrB_DN_DC_subdom"/>
</dbReference>
<feature type="transmembrane region" description="Helical" evidence="1">
    <location>
        <begin position="458"/>
        <end position="477"/>
    </location>
</feature>
<dbReference type="SUPFAM" id="SSF82866">
    <property type="entry name" value="Multidrug efflux transporter AcrB transmembrane domain"/>
    <property type="match status" value="2"/>
</dbReference>
<keyword evidence="1" id="KW-1133">Transmembrane helix</keyword>
<dbReference type="Gene3D" id="1.20.1640.10">
    <property type="entry name" value="Multidrug efflux transporter AcrB transmembrane domain"/>
    <property type="match status" value="2"/>
</dbReference>
<feature type="transmembrane region" description="Helical" evidence="1">
    <location>
        <begin position="926"/>
        <end position="950"/>
    </location>
</feature>
<sequence>MGRGILSYFVRHRTVANLLMVLMLVGGLVAAMNIRAQYFPDVVLAEVDVSVRWDGAGAEDVDRGIVQVLEPALMAVEGVSATASRSVEGRASIEIEFEPGVDIDRAAQDVAAAVEAVTTLPDGAEEPEVRRSAWRDGVTDVVISGPVGVGQIARLADEFTARLFAAGVTRTTISGLAAPQMVVEVPTVALMRHDVTLAQIAEAIAAAVTTTPAGEVATGTARVRTGEERRQAEEIGEIALRVAADGTVLRIGDVATIRVEGADRGRASFVGSNPAMTVRVERGAEGDAIDMQARVAQVAEAMRPGLPEGVTMDLVRARADQISERLTLMLDNALTGLVLVVLMLFLFLNGRIALWVAAGIPVATLAAIGVMWLGGLTVNMISLFALILVLGVIVDDSIVVGEHADFRVRHMGESPMQAAERAAVRMAGPVLASTLTTVIAFLALAVIGGRFGDLIKDIPLTVMAVMIASLIECFLILPNHMAHALADSVKEKWYDAPSRFTNRQLERFKERGMKPLMRAVVVARYPVLAAAVLALATQAVLFLRGDVPFRFFNAPEQSSLTGNFAMLPGATRADTMAMMAELQRAVEAAGARLEAEHGVNPVEFAMAEVGGGSGRGLSGAATKDADLLGGIAVEIINPDLRPYSSNAFIAAVEEEVRRHPLLEELSFRGGRFGPGGASISVDLYGAEAGDLKAAAEALKARLAVYPEVSGLEDTLAYDKEELILTLTPTGQALGFSIDGLARDLRAMLAGIEAATYPDGPRSAAIRVELSEGELTADFLDRIQMRAVGAGGAVYVPLADIVTVTREAGFSSVLRENGLRVVTVSGDLAEDDPARASEIQAALRGQIVPGVEQDFGVMARFSGQAEQEREFLGGAAVAILLALLGIYLCLAWIFASWARPVVVMSVIPFALVGAVFGHWVWDVPLSMFSVVGIIGMSGIIVNDSIVLVSTIDDYAKRRGLIPAVVDAVADRLRPVLLTTLTTVLGLAPLLFERSSQAEFLKPTVVTLVFGLGFGMFLVLLVVPAIRVVQADIGRRLRALRRALRRGPAGLRGLVRGAAVVLALFWLAVMGPVMVTGALPAWLVALLPGEAGEAVGPVALLLVAGAAALVAGGAWVFGRVMGRKAHPTRAAQG</sequence>
<feature type="transmembrane region" description="Helical" evidence="1">
    <location>
        <begin position="380"/>
        <end position="401"/>
    </location>
</feature>
<dbReference type="Gene3D" id="3.30.2090.10">
    <property type="entry name" value="Multidrug efflux transporter AcrB TolC docking domain, DN and DC subdomains"/>
    <property type="match status" value="2"/>
</dbReference>
<feature type="transmembrane region" description="Helical" evidence="1">
    <location>
        <begin position="521"/>
        <end position="543"/>
    </location>
</feature>
<keyword evidence="3" id="KW-1185">Reference proteome</keyword>
<feature type="transmembrane region" description="Helical" evidence="1">
    <location>
        <begin position="354"/>
        <end position="374"/>
    </location>
</feature>
<feature type="transmembrane region" description="Helical" evidence="1">
    <location>
        <begin position="870"/>
        <end position="893"/>
    </location>
</feature>
<dbReference type="PANTHER" id="PTHR32063:SF33">
    <property type="entry name" value="RND SUPERFAMILY EFFLUX PUMP PERMEASE COMPONENT"/>
    <property type="match status" value="1"/>
</dbReference>